<keyword evidence="1" id="KW-0472">Membrane</keyword>
<dbReference type="RefSeq" id="WP_135271512.1">
    <property type="nucleotide sequence ID" value="NZ_SRIB01000011.1"/>
</dbReference>
<dbReference type="PANTHER" id="PTHR35867">
    <property type="entry name" value="PROTEIN RSEC"/>
    <property type="match status" value="1"/>
</dbReference>
<dbReference type="AlphaFoldDB" id="A0A4Z0D2J0"/>
<dbReference type="PIRSF" id="PIRSF004923">
    <property type="entry name" value="RseC"/>
    <property type="match status" value="1"/>
</dbReference>
<dbReference type="InterPro" id="IPR007359">
    <property type="entry name" value="SigmaE_reg_RseC_MucC"/>
</dbReference>
<keyword evidence="3" id="KW-1185">Reference proteome</keyword>
<dbReference type="InterPro" id="IPR026268">
    <property type="entry name" value="RseC"/>
</dbReference>
<dbReference type="Proteomes" id="UP000298381">
    <property type="component" value="Unassembled WGS sequence"/>
</dbReference>
<keyword evidence="1" id="KW-1133">Transmembrane helix</keyword>
<dbReference type="EMBL" id="SRIB01000011">
    <property type="protein sequence ID" value="TFZ39548.1"/>
    <property type="molecule type" value="Genomic_DNA"/>
</dbReference>
<protein>
    <recommendedName>
        <fullName evidence="4">Fis family transcriptional regulator</fullName>
    </recommendedName>
</protein>
<gene>
    <name evidence="2" type="ORF">E4100_07940</name>
</gene>
<comment type="caution">
    <text evidence="2">The sequence shown here is derived from an EMBL/GenBank/DDBJ whole genome shotgun (WGS) entry which is preliminary data.</text>
</comment>
<dbReference type="PANTHER" id="PTHR35867:SF1">
    <property type="entry name" value="PROTEIN RSEC"/>
    <property type="match status" value="1"/>
</dbReference>
<proteinExistence type="predicted"/>
<name>A0A4Z0D2J0_9FIRM</name>
<feature type="transmembrane region" description="Helical" evidence="1">
    <location>
        <begin position="103"/>
        <end position="122"/>
    </location>
</feature>
<evidence type="ECO:0000313" key="2">
    <source>
        <dbReference type="EMBL" id="TFZ39548.1"/>
    </source>
</evidence>
<keyword evidence="1" id="KW-0812">Transmembrane</keyword>
<organism evidence="2 3">
    <name type="scientific">Soehngenia longivitae</name>
    <dbReference type="NCBI Taxonomy" id="2562294"/>
    <lineage>
        <taxon>Bacteria</taxon>
        <taxon>Bacillati</taxon>
        <taxon>Bacillota</taxon>
        <taxon>Tissierellia</taxon>
        <taxon>Tissierellales</taxon>
        <taxon>Tissierellaceae</taxon>
        <taxon>Soehngenia</taxon>
    </lineage>
</organism>
<feature type="transmembrane region" description="Helical" evidence="1">
    <location>
        <begin position="71"/>
        <end position="91"/>
    </location>
</feature>
<reference evidence="2 3" key="1">
    <citation type="submission" date="2019-03" db="EMBL/GenBank/DDBJ databases">
        <title>Draft genome sequence data and analysis of a Fermenting Bacterium, Soehngenia longevitae strain 1933PT, isolated from petroleum reservoir in Azerbaijan.</title>
        <authorList>
            <person name="Grouzdev D.S."/>
            <person name="Bidzhieva S.K."/>
            <person name="Sokolova D.S."/>
            <person name="Tourova T.P."/>
            <person name="Poltaraus A.B."/>
            <person name="Nazina T.N."/>
        </authorList>
    </citation>
    <scope>NUCLEOTIDE SEQUENCE [LARGE SCALE GENOMIC DNA]</scope>
    <source>
        <strain evidence="2 3">1933P</strain>
    </source>
</reference>
<dbReference type="Pfam" id="PF04246">
    <property type="entry name" value="RseC_MucC"/>
    <property type="match status" value="1"/>
</dbReference>
<evidence type="ECO:0008006" key="4">
    <source>
        <dbReference type="Google" id="ProtNLM"/>
    </source>
</evidence>
<dbReference type="OrthoDB" id="1734233at2"/>
<evidence type="ECO:0000313" key="3">
    <source>
        <dbReference type="Proteomes" id="UP000298381"/>
    </source>
</evidence>
<accession>A0A4Z0D2J0</accession>
<sequence>MEEIAVVTKKLDNGMIELEIQRNAACGDCKACANSSESKKHIIVVKNTINAQPGDEVLLNTESKNILKYTLIVYAIPFAFLIIGMILGYYFSSTYNLYDADVFSFTLGMFFLAFSYVILRLIDNKYFKNNDNILKISKKF</sequence>
<evidence type="ECO:0000256" key="1">
    <source>
        <dbReference type="SAM" id="Phobius"/>
    </source>
</evidence>